<accession>V6U1H1</accession>
<feature type="region of interest" description="Disordered" evidence="1">
    <location>
        <begin position="1"/>
        <end position="33"/>
    </location>
</feature>
<comment type="caution">
    <text evidence="2">The sequence shown here is derived from an EMBL/GenBank/DDBJ whole genome shotgun (WGS) entry which is preliminary data.</text>
</comment>
<evidence type="ECO:0000313" key="3">
    <source>
        <dbReference type="Proteomes" id="UP000018040"/>
    </source>
</evidence>
<dbReference type="VEuPathDB" id="GiardiaDB:GL50581_2270"/>
<evidence type="ECO:0000313" key="2">
    <source>
        <dbReference type="EMBL" id="ESU44841.1"/>
    </source>
</evidence>
<dbReference type="Proteomes" id="UP000018040">
    <property type="component" value="Unassembled WGS sequence"/>
</dbReference>
<feature type="compositionally biased region" description="Polar residues" evidence="1">
    <location>
        <begin position="163"/>
        <end position="176"/>
    </location>
</feature>
<sequence length="499" mass="55456">VASRNSPGHLYASPTPGVQLPSLSKRTVSPNTRLSYQSSRLTIGAKPNASGEISTSQNKSYGATLKGFNLSMAIAHDDTKRSASFQSRRRSALTTSLANMGESGYDHIGTGSIATVGLYPLRVGSPESQPNLLLTDSRMRYSDICDSLKSSGIEASDQAVRHSPSQNEQTTLSETPTGEKKDSDKAIKGTFLTSLETVTVPSLTEAVLTRPDLTSNSVPNDPCVPAPNPIITDEILIPPRYAKKTDFSPPFTMMPRGPIRRMVIDRSRTKSLLDRGLLASHDGFTEEDKRLITGPDIEQHLMSPRASEFIKYAYKRVLNPLEQTRDDAPSFKRLTTTRESQRGPNLADNRAALLYQDVCGLYSTYPHHAASKRSIKDPVNPAKALWSQPLTPRARDKEYIKAATLQPPENHYKHVYNHKKSHSGLTFEEMLKYVPQNEIEYNIFNVYRWRPTWYDLKGWGDPHPSPSIADTSIKNIASMEQQTTQNEVVDIADLQTLNE</sequence>
<name>V6U1H1_GIAIN</name>
<gene>
    <name evidence="2" type="ORF">GSB_151041</name>
</gene>
<dbReference type="OrthoDB" id="10250653at2759"/>
<reference evidence="3" key="1">
    <citation type="submission" date="2012-02" db="EMBL/GenBank/DDBJ databases">
        <title>Genome sequencing of Giardia lamblia Genotypes A2 and B isolates (DH and GS) and comparative analysis with the genomes of Genotypes A1 and E (WB and Pig).</title>
        <authorList>
            <person name="Adam R."/>
            <person name="Dahlstrom E."/>
            <person name="Martens C."/>
            <person name="Bruno D."/>
            <person name="Barbian K."/>
            <person name="Porcella S.F."/>
            <person name="Nash T."/>
        </authorList>
    </citation>
    <scope>NUCLEOTIDE SEQUENCE</scope>
    <source>
        <strain evidence="3">GS</strain>
    </source>
</reference>
<dbReference type="EMBL" id="AHHH01000015">
    <property type="protein sequence ID" value="ESU44841.1"/>
    <property type="molecule type" value="Genomic_DNA"/>
</dbReference>
<reference evidence="2 3" key="2">
    <citation type="journal article" date="2013" name="Genome Biol. Evol.">
        <title>Genome sequencing of Giardia lamblia genotypes A2 and B isolates (DH and GS) and comparative analysis with the genomes of genotypes A1 and E (WB and Pig).</title>
        <authorList>
            <person name="Adam R.D."/>
            <person name="Dahlstrom E.W."/>
            <person name="Martens C.A."/>
            <person name="Bruno D.P."/>
            <person name="Barbian K.D."/>
            <person name="Ricklefs S.M."/>
            <person name="Hernandez M.M."/>
            <person name="Narla N.P."/>
            <person name="Patel R.B."/>
            <person name="Porcella S.F."/>
            <person name="Nash T.E."/>
        </authorList>
    </citation>
    <scope>NUCLEOTIDE SEQUENCE [LARGE SCALE GENOMIC DNA]</scope>
    <source>
        <strain evidence="2 3">GS</strain>
    </source>
</reference>
<protein>
    <submittedName>
        <fullName evidence="2">Uncharacterized protein</fullName>
    </submittedName>
</protein>
<organism evidence="2 3">
    <name type="scientific">Giardia intestinalis</name>
    <name type="common">Giardia lamblia</name>
    <dbReference type="NCBI Taxonomy" id="5741"/>
    <lineage>
        <taxon>Eukaryota</taxon>
        <taxon>Metamonada</taxon>
        <taxon>Diplomonadida</taxon>
        <taxon>Hexamitidae</taxon>
        <taxon>Giardiinae</taxon>
        <taxon>Giardia</taxon>
    </lineage>
</organism>
<dbReference type="VEuPathDB" id="GiardiaDB:QR46_0853"/>
<evidence type="ECO:0000256" key="1">
    <source>
        <dbReference type="SAM" id="MobiDB-lite"/>
    </source>
</evidence>
<feature type="region of interest" description="Disordered" evidence="1">
    <location>
        <begin position="152"/>
        <end position="184"/>
    </location>
</feature>
<feature type="non-terminal residue" evidence="2">
    <location>
        <position position="1"/>
    </location>
</feature>
<proteinExistence type="predicted"/>
<dbReference type="VEuPathDB" id="GiardiaDB:DHA2_150927"/>
<dbReference type="AlphaFoldDB" id="V6U1H1"/>
<feature type="compositionally biased region" description="Polar residues" evidence="1">
    <location>
        <begin position="21"/>
        <end position="33"/>
    </location>
</feature>
<dbReference type="VEuPathDB" id="GiardiaDB:GL50803_0014790"/>